<feature type="compositionally biased region" description="Low complexity" evidence="1">
    <location>
        <begin position="35"/>
        <end position="57"/>
    </location>
</feature>
<keyword evidence="5" id="KW-1185">Reference proteome</keyword>
<evidence type="ECO:0000313" key="4">
    <source>
        <dbReference type="EMBL" id="WWC66926.1"/>
    </source>
</evidence>
<dbReference type="AlphaFoldDB" id="A0A1B9IC43"/>
<dbReference type="OrthoDB" id="2564492at2759"/>
<keyword evidence="2" id="KW-1133">Transmembrane helix</keyword>
<reference evidence="3" key="3">
    <citation type="submission" date="2016-07" db="EMBL/GenBank/DDBJ databases">
        <title>Evolution of pathogenesis and genome organization in the Tremellales.</title>
        <authorList>
            <person name="Cuomo C."/>
            <person name="Litvintseva A."/>
            <person name="Heitman J."/>
            <person name="Chen Y."/>
            <person name="Sun S."/>
            <person name="Springer D."/>
            <person name="Dromer F."/>
            <person name="Young S."/>
            <person name="Zeng Q."/>
            <person name="Chapman S."/>
            <person name="Gujja S."/>
            <person name="Saif S."/>
            <person name="Birren B."/>
        </authorList>
    </citation>
    <scope>NUCLEOTIDE SEQUENCE</scope>
    <source>
        <strain evidence="3">CBS 10737</strain>
    </source>
</reference>
<feature type="transmembrane region" description="Helical" evidence="2">
    <location>
        <begin position="486"/>
        <end position="514"/>
    </location>
</feature>
<gene>
    <name evidence="3" type="ORF">I206_00493</name>
    <name evidence="4" type="ORF">I206_100833</name>
</gene>
<reference evidence="4" key="4">
    <citation type="submission" date="2024-02" db="EMBL/GenBank/DDBJ databases">
        <title>Comparative genomics of Cryptococcus and Kwoniella reveals pathogenesis evolution and contrasting modes of karyotype evolution via chromosome fusion or intercentromeric recombination.</title>
        <authorList>
            <person name="Coelho M.A."/>
            <person name="David-Palma M."/>
            <person name="Shea T."/>
            <person name="Bowers K."/>
            <person name="McGinley-Smith S."/>
            <person name="Mohammad A.W."/>
            <person name="Gnirke A."/>
            <person name="Yurkov A.M."/>
            <person name="Nowrousian M."/>
            <person name="Sun S."/>
            <person name="Cuomo C.A."/>
            <person name="Heitman J."/>
        </authorList>
    </citation>
    <scope>NUCLEOTIDE SEQUENCE</scope>
    <source>
        <strain evidence="4">CBS 10737</strain>
    </source>
</reference>
<evidence type="ECO:0000256" key="1">
    <source>
        <dbReference type="SAM" id="MobiDB-lite"/>
    </source>
</evidence>
<sequence>MRSPVSSAYSTSTDLSPPFTYSTTRPPTTFSQYISNSSSNSNSKSQTRSRSWSRSSNWGKSPLQPPEEPLPDLPITQSPFNDNSYTDTEYPNDAFNRSNWSSTTPRTGDLDTIKSTGYSRTSYKPSSRPLQTIPPDTYADENAGINSTPGWSAKTTVNRVKFAEDQDMIMDSPNQITPATELKHTRDEKDDSPEKVPWNGSHDQLVDGRSKERHSTLPSILSISRLANVKSKIIKSEPVSYRNGASSLTDIENEPSTDKSRNATQANGRSDHSLLNVGVLIDNKAEGIYQRKTYNKSRTPDITRQQTKLLDIQDQNKLGRMSVATRRYTLPPQRKAQTDHPKSSDMVPSKKIKGILDSSSKLAIHEKKRFIINLYYNICNSAPSKIYLTYRPFFAAVLSLCAALILVMTHGITNDSTIGQFLFVNKDVFDISRAGGTDIVLGIWGWCQSDQNQSQNQCQNYGFRDFANDQLTFTIPGDPSLEALSLLLTALTTLTWLLAIYQIVIPFLHFYLFFALSIPFNHLVEITQSTSQAWNHLSPRKKESKSPSNNSSDANDHVIAEVDLRVKCERFPYESYLWVWWAWWAHRRSPVGHVFGCLVGLLGLITFGMTFKFRSSIINATGSTNLSLGTGAYIPLMTVLITIDTFVLSLMYFWSFRKKLELFLNPPSPSPRVLLLAPSENAILQHHRQTGIQSFFAPYENSFIDYKNEFEINNKFNQIENQNQNQNEIEIDEETKRWLEA</sequence>
<feature type="transmembrane region" description="Helical" evidence="2">
    <location>
        <begin position="631"/>
        <end position="654"/>
    </location>
</feature>
<keyword evidence="2" id="KW-0472">Membrane</keyword>
<evidence type="ECO:0000313" key="3">
    <source>
        <dbReference type="EMBL" id="OCF53192.1"/>
    </source>
</evidence>
<feature type="compositionally biased region" description="Pro residues" evidence="1">
    <location>
        <begin position="63"/>
        <end position="72"/>
    </location>
</feature>
<dbReference type="RefSeq" id="XP_019014411.1">
    <property type="nucleotide sequence ID" value="XM_019152273.1"/>
</dbReference>
<feature type="transmembrane region" description="Helical" evidence="2">
    <location>
        <begin position="591"/>
        <end position="611"/>
    </location>
</feature>
<feature type="compositionally biased region" description="Basic and acidic residues" evidence="1">
    <location>
        <begin position="181"/>
        <end position="194"/>
    </location>
</feature>
<dbReference type="EMBL" id="CP144519">
    <property type="protein sequence ID" value="WWC66926.1"/>
    <property type="molecule type" value="Genomic_DNA"/>
</dbReference>
<evidence type="ECO:0000256" key="2">
    <source>
        <dbReference type="SAM" id="Phobius"/>
    </source>
</evidence>
<feature type="region of interest" description="Disordered" evidence="1">
    <location>
        <begin position="243"/>
        <end position="271"/>
    </location>
</feature>
<feature type="compositionally biased region" description="Polar residues" evidence="1">
    <location>
        <begin position="75"/>
        <end position="106"/>
    </location>
</feature>
<reference evidence="3" key="1">
    <citation type="submission" date="2013-07" db="EMBL/GenBank/DDBJ databases">
        <title>The Genome Sequence of Cryptococcus pinus CBS10737.</title>
        <authorList>
            <consortium name="The Broad Institute Genome Sequencing Platform"/>
            <person name="Cuomo C."/>
            <person name="Litvintseva A."/>
            <person name="Chen Y."/>
            <person name="Heitman J."/>
            <person name="Sun S."/>
            <person name="Springer D."/>
            <person name="Dromer F."/>
            <person name="Young S.K."/>
            <person name="Zeng Q."/>
            <person name="Gargeya S."/>
            <person name="Fitzgerald M."/>
            <person name="Abouelleil A."/>
            <person name="Alvarado L."/>
            <person name="Berlin A.M."/>
            <person name="Chapman S.B."/>
            <person name="Dewar J."/>
            <person name="Goldberg J."/>
            <person name="Griggs A."/>
            <person name="Gujja S."/>
            <person name="Hansen M."/>
            <person name="Howarth C."/>
            <person name="Imamovic A."/>
            <person name="Larimer J."/>
            <person name="McCowan C."/>
            <person name="Murphy C."/>
            <person name="Pearson M."/>
            <person name="Priest M."/>
            <person name="Roberts A."/>
            <person name="Saif S."/>
            <person name="Shea T."/>
            <person name="Sykes S."/>
            <person name="Wortman J."/>
            <person name="Nusbaum C."/>
            <person name="Birren B."/>
        </authorList>
    </citation>
    <scope>NUCLEOTIDE SEQUENCE [LARGE SCALE GENOMIC DNA]</scope>
    <source>
        <strain evidence="3">CBS 10737</strain>
    </source>
</reference>
<feature type="region of interest" description="Disordered" evidence="1">
    <location>
        <begin position="172"/>
        <end position="216"/>
    </location>
</feature>
<feature type="region of interest" description="Disordered" evidence="1">
    <location>
        <begin position="1"/>
        <end position="135"/>
    </location>
</feature>
<feature type="compositionally biased region" description="Polar residues" evidence="1">
    <location>
        <begin position="113"/>
        <end position="130"/>
    </location>
</feature>
<feature type="transmembrane region" description="Helical" evidence="2">
    <location>
        <begin position="393"/>
        <end position="412"/>
    </location>
</feature>
<feature type="compositionally biased region" description="Basic and acidic residues" evidence="1">
    <location>
        <begin position="204"/>
        <end position="215"/>
    </location>
</feature>
<dbReference type="GeneID" id="30168862"/>
<name>A0A1B9IC43_9TREE</name>
<reference evidence="4" key="2">
    <citation type="submission" date="2013-07" db="EMBL/GenBank/DDBJ databases">
        <authorList>
            <consortium name="The Broad Institute Genome Sequencing Platform"/>
            <person name="Cuomo C."/>
            <person name="Litvintseva A."/>
            <person name="Chen Y."/>
            <person name="Heitman J."/>
            <person name="Sun S."/>
            <person name="Springer D."/>
            <person name="Dromer F."/>
            <person name="Young S.K."/>
            <person name="Zeng Q."/>
            <person name="Gargeya S."/>
            <person name="Fitzgerald M."/>
            <person name="Abouelleil A."/>
            <person name="Alvarado L."/>
            <person name="Berlin A.M."/>
            <person name="Chapman S.B."/>
            <person name="Dewar J."/>
            <person name="Goldberg J."/>
            <person name="Griggs A."/>
            <person name="Gujja S."/>
            <person name="Hansen M."/>
            <person name="Howarth C."/>
            <person name="Imamovic A."/>
            <person name="Larimer J."/>
            <person name="McCowan C."/>
            <person name="Murphy C."/>
            <person name="Pearson M."/>
            <person name="Priest M."/>
            <person name="Roberts A."/>
            <person name="Saif S."/>
            <person name="Shea T."/>
            <person name="Sykes S."/>
            <person name="Wortman J."/>
            <person name="Nusbaum C."/>
            <person name="Birren B."/>
        </authorList>
    </citation>
    <scope>NUCLEOTIDE SEQUENCE</scope>
    <source>
        <strain evidence="4">CBS 10737</strain>
    </source>
</reference>
<keyword evidence="2" id="KW-0812">Transmembrane</keyword>
<dbReference type="EMBL" id="KI894007">
    <property type="protein sequence ID" value="OCF53192.1"/>
    <property type="molecule type" value="Genomic_DNA"/>
</dbReference>
<accession>A0A1B9IC43</accession>
<evidence type="ECO:0000313" key="5">
    <source>
        <dbReference type="Proteomes" id="UP000094020"/>
    </source>
</evidence>
<dbReference type="KEGG" id="kpin:30168862"/>
<proteinExistence type="predicted"/>
<protein>
    <submittedName>
        <fullName evidence="3">Uncharacterized protein</fullName>
    </submittedName>
</protein>
<feature type="compositionally biased region" description="Polar residues" evidence="1">
    <location>
        <begin position="1"/>
        <end position="34"/>
    </location>
</feature>
<organism evidence="3">
    <name type="scientific">Kwoniella pini CBS 10737</name>
    <dbReference type="NCBI Taxonomy" id="1296096"/>
    <lineage>
        <taxon>Eukaryota</taxon>
        <taxon>Fungi</taxon>
        <taxon>Dikarya</taxon>
        <taxon>Basidiomycota</taxon>
        <taxon>Agaricomycotina</taxon>
        <taxon>Tremellomycetes</taxon>
        <taxon>Tremellales</taxon>
        <taxon>Cryptococcaceae</taxon>
        <taxon>Kwoniella</taxon>
    </lineage>
</organism>
<dbReference type="Proteomes" id="UP000094020">
    <property type="component" value="Chromosome 1"/>
</dbReference>